<name>Q1A4I4_9BBAC</name>
<evidence type="ECO:0000313" key="2">
    <source>
        <dbReference type="Proteomes" id="UP000202317"/>
    </source>
</evidence>
<evidence type="ECO:0000313" key="1">
    <source>
        <dbReference type="EMBL" id="ABC61246.1"/>
    </source>
</evidence>
<dbReference type="Pfam" id="PF07206">
    <property type="entry name" value="Baculo_LEF-10"/>
    <property type="match status" value="1"/>
</dbReference>
<reference evidence="1 2" key="1">
    <citation type="journal article" date="2006" name="J. Gen. Virol.">
        <title>Sequence analysis of the Choristoneura occidentalis granulovirus genome.</title>
        <authorList>
            <person name="Escasa S.R."/>
            <person name="Lauzon H.A.M."/>
            <person name="Mathur A.C."/>
            <person name="Krell P.J."/>
            <person name="Arif B.M."/>
        </authorList>
    </citation>
    <scope>NUCLEOTIDE SEQUENCE [LARGE SCALE GENOMIC DNA]</scope>
</reference>
<sequence>MDILDNIVKNNTKLINEKYLIFHVVDKSKNELRRHCYGTLDCCIPTNTRIKETMSLSSTSYELQSNSCEDSK</sequence>
<dbReference type="Proteomes" id="UP000202317">
    <property type="component" value="Segment"/>
</dbReference>
<protein>
    <submittedName>
        <fullName evidence="1">LEF-10</fullName>
    </submittedName>
</protein>
<dbReference type="EMBL" id="DQ333351">
    <property type="protein sequence ID" value="ABC61246.1"/>
    <property type="molecule type" value="Genomic_DNA"/>
</dbReference>
<dbReference type="InterPro" id="IPR009855">
    <property type="entry name" value="Baculo_LEF-10"/>
</dbReference>
<proteinExistence type="predicted"/>
<accession>Q1A4I4</accession>
<dbReference type="GeneID" id="4155961"/>
<dbReference type="OrthoDB" id="28675at10239"/>
<organism evidence="1 2">
    <name type="scientific">Choristoneura occidentalis granulovirus</name>
    <dbReference type="NCBI Taxonomy" id="364745"/>
    <lineage>
        <taxon>Viruses</taxon>
        <taxon>Viruses incertae sedis</taxon>
        <taxon>Naldaviricetes</taxon>
        <taxon>Lefavirales</taxon>
        <taxon>Baculoviridae</taxon>
        <taxon>Betabaculovirus</taxon>
        <taxon>Betabaculovirus chofumiferanae</taxon>
    </lineage>
</organism>
<gene>
    <name evidence="1" type="primary">lef-10</name>
</gene>
<dbReference type="KEGG" id="vg:4155961"/>
<keyword evidence="2" id="KW-1185">Reference proteome</keyword>
<dbReference type="RefSeq" id="YP_654533.1">
    <property type="nucleotide sequence ID" value="NC_008168.1"/>
</dbReference>